<dbReference type="Pfam" id="PF14368">
    <property type="entry name" value="LTP_2"/>
    <property type="match status" value="1"/>
</dbReference>
<dbReference type="Proteomes" id="UP001417504">
    <property type="component" value="Unassembled WGS sequence"/>
</dbReference>
<dbReference type="PANTHER" id="PTHR33122:SF43">
    <property type="entry name" value="BIFUNCTIONAL INHIBITOR_PLANT LIPID TRANSFER PROTEIN_SEED STORAGE HELICAL DOMAIN-CONTAINING PROTEIN"/>
    <property type="match status" value="1"/>
</dbReference>
<dbReference type="GO" id="GO:0005504">
    <property type="term" value="F:fatty acid binding"/>
    <property type="evidence" value="ECO:0007669"/>
    <property type="project" value="InterPro"/>
</dbReference>
<dbReference type="InterPro" id="IPR016140">
    <property type="entry name" value="Bifunc_inhib/LTP/seed_store"/>
</dbReference>
<evidence type="ECO:0000313" key="2">
    <source>
        <dbReference type="EMBL" id="KAK9084700.1"/>
    </source>
</evidence>
<dbReference type="AlphaFoldDB" id="A0AAP0E115"/>
<organism evidence="2 3">
    <name type="scientific">Stephania japonica</name>
    <dbReference type="NCBI Taxonomy" id="461633"/>
    <lineage>
        <taxon>Eukaryota</taxon>
        <taxon>Viridiplantae</taxon>
        <taxon>Streptophyta</taxon>
        <taxon>Embryophyta</taxon>
        <taxon>Tracheophyta</taxon>
        <taxon>Spermatophyta</taxon>
        <taxon>Magnoliopsida</taxon>
        <taxon>Ranunculales</taxon>
        <taxon>Menispermaceae</taxon>
        <taxon>Menispermoideae</taxon>
        <taxon>Cissampelideae</taxon>
        <taxon>Stephania</taxon>
    </lineage>
</organism>
<dbReference type="InterPro" id="IPR039265">
    <property type="entry name" value="DIR1-like"/>
</dbReference>
<feature type="domain" description="Bifunctional inhibitor/plant lipid transfer protein/seed storage helical" evidence="1">
    <location>
        <begin position="13"/>
        <end position="85"/>
    </location>
</feature>
<evidence type="ECO:0000313" key="3">
    <source>
        <dbReference type="Proteomes" id="UP001417504"/>
    </source>
</evidence>
<dbReference type="InterPro" id="IPR036312">
    <property type="entry name" value="Bifun_inhib/LTP/seed_sf"/>
</dbReference>
<protein>
    <recommendedName>
        <fullName evidence="1">Bifunctional inhibitor/plant lipid transfer protein/seed storage helical domain-containing protein</fullName>
    </recommendedName>
</protein>
<dbReference type="EMBL" id="JBBNAE010000011">
    <property type="protein sequence ID" value="KAK9084700.1"/>
    <property type="molecule type" value="Genomic_DNA"/>
</dbReference>
<sequence length="175" mass="18422">MLVVVVGIGGANGVAICGMESSELAQCLPAVRPPGAPPTPGCCGVMHHADLHCLCTFKAVLPGLGVDPALAMALPKKCNMAAPPECGGAWSVSLTSRRVVSNLSSSMTSVGLHVKMRDGTQLRPSAHDGRVAARFGFDNTTTELEMTNDVLRDLPCLELDLANQWAHNVSYCRVR</sequence>
<proteinExistence type="predicted"/>
<keyword evidence="3" id="KW-1185">Reference proteome</keyword>
<name>A0AAP0E115_9MAGN</name>
<dbReference type="Gene3D" id="1.10.110.10">
    <property type="entry name" value="Plant lipid-transfer and hydrophobic proteins"/>
    <property type="match status" value="1"/>
</dbReference>
<dbReference type="SUPFAM" id="SSF47699">
    <property type="entry name" value="Bifunctional inhibitor/lipid-transfer protein/seed storage 2S albumin"/>
    <property type="match status" value="1"/>
</dbReference>
<dbReference type="GO" id="GO:0009627">
    <property type="term" value="P:systemic acquired resistance"/>
    <property type="evidence" value="ECO:0007669"/>
    <property type="project" value="InterPro"/>
</dbReference>
<comment type="caution">
    <text evidence="2">The sequence shown here is derived from an EMBL/GenBank/DDBJ whole genome shotgun (WGS) entry which is preliminary data.</text>
</comment>
<dbReference type="InterPro" id="IPR044741">
    <property type="entry name" value="NsLTP-like"/>
</dbReference>
<accession>A0AAP0E115</accession>
<evidence type="ECO:0000259" key="1">
    <source>
        <dbReference type="Pfam" id="PF14368"/>
    </source>
</evidence>
<gene>
    <name evidence="2" type="ORF">Sjap_025111</name>
</gene>
<dbReference type="CDD" id="cd04660">
    <property type="entry name" value="nsLTP_like"/>
    <property type="match status" value="1"/>
</dbReference>
<dbReference type="PANTHER" id="PTHR33122">
    <property type="entry name" value="LIPID BINDING PROTEIN-RELATED"/>
    <property type="match status" value="1"/>
</dbReference>
<reference evidence="2 3" key="1">
    <citation type="submission" date="2024-01" db="EMBL/GenBank/DDBJ databases">
        <title>Genome assemblies of Stephania.</title>
        <authorList>
            <person name="Yang L."/>
        </authorList>
    </citation>
    <scope>NUCLEOTIDE SEQUENCE [LARGE SCALE GENOMIC DNA]</scope>
    <source>
        <strain evidence="2">QJT</strain>
        <tissue evidence="2">Leaf</tissue>
    </source>
</reference>